<name>A0A1J8Q8Q9_9AGAM</name>
<organism evidence="2 3">
    <name type="scientific">Rhizopogon vesiculosus</name>
    <dbReference type="NCBI Taxonomy" id="180088"/>
    <lineage>
        <taxon>Eukaryota</taxon>
        <taxon>Fungi</taxon>
        <taxon>Dikarya</taxon>
        <taxon>Basidiomycota</taxon>
        <taxon>Agaricomycotina</taxon>
        <taxon>Agaricomycetes</taxon>
        <taxon>Agaricomycetidae</taxon>
        <taxon>Boletales</taxon>
        <taxon>Suillineae</taxon>
        <taxon>Rhizopogonaceae</taxon>
        <taxon>Rhizopogon</taxon>
    </lineage>
</organism>
<keyword evidence="3" id="KW-1185">Reference proteome</keyword>
<reference evidence="2 3" key="1">
    <citation type="submission" date="2016-03" db="EMBL/GenBank/DDBJ databases">
        <title>Comparative genomics of the ectomycorrhizal sister species Rhizopogon vinicolor and Rhizopogon vesiculosus (Basidiomycota: Boletales) reveals a divergence of the mating type B locus.</title>
        <authorList>
            <person name="Mujic A.B."/>
            <person name="Kuo A."/>
            <person name="Tritt A."/>
            <person name="Lipzen A."/>
            <person name="Chen C."/>
            <person name="Johnson J."/>
            <person name="Sharma A."/>
            <person name="Barry K."/>
            <person name="Grigoriev I.V."/>
            <person name="Spatafora J.W."/>
        </authorList>
    </citation>
    <scope>NUCLEOTIDE SEQUENCE [LARGE SCALE GENOMIC DNA]</scope>
    <source>
        <strain evidence="2 3">AM-OR11-056</strain>
    </source>
</reference>
<evidence type="ECO:0000313" key="3">
    <source>
        <dbReference type="Proteomes" id="UP000183567"/>
    </source>
</evidence>
<dbReference type="AlphaFoldDB" id="A0A1J8Q8Q9"/>
<protein>
    <submittedName>
        <fullName evidence="2">Uncharacterized protein</fullName>
    </submittedName>
</protein>
<accession>A0A1J8Q8Q9</accession>
<comment type="caution">
    <text evidence="2">The sequence shown here is derived from an EMBL/GenBank/DDBJ whole genome shotgun (WGS) entry which is preliminary data.</text>
</comment>
<evidence type="ECO:0000313" key="2">
    <source>
        <dbReference type="EMBL" id="OJA10041.1"/>
    </source>
</evidence>
<evidence type="ECO:0000256" key="1">
    <source>
        <dbReference type="SAM" id="MobiDB-lite"/>
    </source>
</evidence>
<gene>
    <name evidence="2" type="ORF">AZE42_12420</name>
</gene>
<dbReference type="EMBL" id="LVVM01005642">
    <property type="protein sequence ID" value="OJA10041.1"/>
    <property type="molecule type" value="Genomic_DNA"/>
</dbReference>
<sequence>MTTASGSDPKAPEKKISSTPVIHPPTNSEVVPLAQDPDPVLVKNATAGQQQVLSSTVTPNVECVACIEMVVTAMDILTTLATVLRLFNQMCICKNHTPHSYPRPQNYASPQTLSPLAYIESPDLSKVISQQDPSEKSTIAPREVTSFNNLIFSISIAHFDLFSRLPSAIL</sequence>
<feature type="region of interest" description="Disordered" evidence="1">
    <location>
        <begin position="1"/>
        <end position="28"/>
    </location>
</feature>
<feature type="compositionally biased region" description="Polar residues" evidence="1">
    <location>
        <begin position="17"/>
        <end position="28"/>
    </location>
</feature>
<proteinExistence type="predicted"/>
<dbReference type="Proteomes" id="UP000183567">
    <property type="component" value="Unassembled WGS sequence"/>
</dbReference>